<sequence>MHGLFWNLHEDHHNKAHDFFEKNDLFFVIFALIAIGFFMIGNYIEGWGFMCYISIGITLYGLAYFFVHDIFIHQRFKLFKRTDNFYLRALRKAHKVHHKHQDKTEGECFGMLFVPLKYFKEAIKSQG</sequence>
<dbReference type="Pfam" id="PF04116">
    <property type="entry name" value="FA_hydroxylase"/>
    <property type="match status" value="1"/>
</dbReference>
<keyword evidence="4" id="KW-0812">Transmembrane</keyword>
<name>A0ABP7PUG3_9SPHI</name>
<keyword evidence="7" id="KW-1185">Reference proteome</keyword>
<comment type="caution">
    <text evidence="6">The sequence shown here is derived from an EMBL/GenBank/DDBJ whole genome shotgun (WGS) entry which is preliminary data.</text>
</comment>
<dbReference type="EMBL" id="BAABAK010000011">
    <property type="protein sequence ID" value="GAA3971122.1"/>
    <property type="molecule type" value="Genomic_DNA"/>
</dbReference>
<keyword evidence="4" id="KW-1133">Transmembrane helix</keyword>
<feature type="transmembrane region" description="Helical" evidence="4">
    <location>
        <begin position="25"/>
        <end position="41"/>
    </location>
</feature>
<evidence type="ECO:0000256" key="3">
    <source>
        <dbReference type="ARBA" id="ARBA00023002"/>
    </source>
</evidence>
<evidence type="ECO:0000256" key="2">
    <source>
        <dbReference type="ARBA" id="ARBA00022746"/>
    </source>
</evidence>
<keyword evidence="3" id="KW-0560">Oxidoreductase</keyword>
<feature type="transmembrane region" description="Helical" evidence="4">
    <location>
        <begin position="47"/>
        <end position="67"/>
    </location>
</feature>
<evidence type="ECO:0000256" key="4">
    <source>
        <dbReference type="SAM" id="Phobius"/>
    </source>
</evidence>
<feature type="domain" description="Fatty acid hydroxylase" evidence="5">
    <location>
        <begin position="1"/>
        <end position="113"/>
    </location>
</feature>
<organism evidence="6 7">
    <name type="scientific">Pedobacter ginsengiterrae</name>
    <dbReference type="NCBI Taxonomy" id="871696"/>
    <lineage>
        <taxon>Bacteria</taxon>
        <taxon>Pseudomonadati</taxon>
        <taxon>Bacteroidota</taxon>
        <taxon>Sphingobacteriia</taxon>
        <taxon>Sphingobacteriales</taxon>
        <taxon>Sphingobacteriaceae</taxon>
        <taxon>Pedobacter</taxon>
    </lineage>
</organism>
<accession>A0ABP7PUG3</accession>
<gene>
    <name evidence="6" type="ORF">GCM10022246_24520</name>
</gene>
<evidence type="ECO:0000256" key="1">
    <source>
        <dbReference type="ARBA" id="ARBA00009324"/>
    </source>
</evidence>
<dbReference type="InterPro" id="IPR045019">
    <property type="entry name" value="BETA-OHASE-like"/>
</dbReference>
<dbReference type="PANTHER" id="PTHR31899:SF9">
    <property type="entry name" value="BETA-CAROTENE 3-HYDROXYLASE 1, CHLOROPLASTIC"/>
    <property type="match status" value="1"/>
</dbReference>
<reference evidence="7" key="1">
    <citation type="journal article" date="2019" name="Int. J. Syst. Evol. Microbiol.">
        <title>The Global Catalogue of Microorganisms (GCM) 10K type strain sequencing project: providing services to taxonomists for standard genome sequencing and annotation.</title>
        <authorList>
            <consortium name="The Broad Institute Genomics Platform"/>
            <consortium name="The Broad Institute Genome Sequencing Center for Infectious Disease"/>
            <person name="Wu L."/>
            <person name="Ma J."/>
        </authorList>
    </citation>
    <scope>NUCLEOTIDE SEQUENCE [LARGE SCALE GENOMIC DNA]</scope>
    <source>
        <strain evidence="7">JCM 17338</strain>
    </source>
</reference>
<dbReference type="InterPro" id="IPR006694">
    <property type="entry name" value="Fatty_acid_hydroxylase"/>
</dbReference>
<evidence type="ECO:0000313" key="6">
    <source>
        <dbReference type="EMBL" id="GAA3971122.1"/>
    </source>
</evidence>
<dbReference type="PANTHER" id="PTHR31899">
    <property type="entry name" value="BETA-CAROTENE 3-HYDROXYLASE 1, CHLOROPLASTIC"/>
    <property type="match status" value="1"/>
</dbReference>
<keyword evidence="2" id="KW-0125">Carotenoid biosynthesis</keyword>
<keyword evidence="4" id="KW-0472">Membrane</keyword>
<evidence type="ECO:0000259" key="5">
    <source>
        <dbReference type="Pfam" id="PF04116"/>
    </source>
</evidence>
<dbReference type="Proteomes" id="UP001501081">
    <property type="component" value="Unassembled WGS sequence"/>
</dbReference>
<protein>
    <submittedName>
        <fullName evidence="6">Sterol desaturase family protein</fullName>
    </submittedName>
</protein>
<proteinExistence type="inferred from homology"/>
<evidence type="ECO:0000313" key="7">
    <source>
        <dbReference type="Proteomes" id="UP001501081"/>
    </source>
</evidence>
<comment type="similarity">
    <text evidence="1">Belongs to the sterol desaturase family.</text>
</comment>